<dbReference type="VEuPathDB" id="FungiDB:TREMEDRAFT_64332"/>
<feature type="coiled-coil region" evidence="1">
    <location>
        <begin position="1750"/>
        <end position="1780"/>
    </location>
</feature>
<feature type="compositionally biased region" description="Polar residues" evidence="2">
    <location>
        <begin position="890"/>
        <end position="908"/>
    </location>
</feature>
<dbReference type="Proteomes" id="UP000289152">
    <property type="component" value="Unassembled WGS sequence"/>
</dbReference>
<dbReference type="PANTHER" id="PTHR28122">
    <property type="entry name" value="E3 UBIQUITIN-PROTEIN LIGASE SUBSTRATE RECEPTOR MMS22"/>
    <property type="match status" value="1"/>
</dbReference>
<dbReference type="InParanoid" id="A0A4Q1BQV1"/>
<dbReference type="EMBL" id="SDIL01000020">
    <property type="protein sequence ID" value="RXK40331.1"/>
    <property type="molecule type" value="Genomic_DNA"/>
</dbReference>
<sequence length="2252" mass="255029">MPPRRRTRAGNKVKPPSQRSSSSDDPLAMSPLRPRKKVRSEADILLESRLDDEVGLGGEDLVAPSDEEEYLQWVKNRNERLDRERVNQHVGGKGKGVRKEQEVMVWELEGTPSPRNLWLDLIRSPSPRLEKLQYHSRSPKRVKKNSPSGSDTRSGRRSDVAVRDESQNVECSSSKSIPDNGTNEEGEDEGESSLATSMTEPLPASYMDEDESFDDEVDEDELERDELGADSEAGLQVMEDLNSVDQVRSPGRIYDGYNGTNLPSANSFQDGKPDKSPTATVYDQQDIDGGSHWKDIQNDDKVDRPFQMDINNPFQMDIDQPVGTQSPPPSFNYHQPDEPPEPEAQPLSNPIHKPRQEDIESDEDDLSHSSPLHTREEIEMITLLEEPGAMMEDDLQRHSPFLVDAAMREEPEVDKIQDQMENIPLAESSQGALRRMRSLQSSVISDHAASPPRMSNEHIASPSRPTHHQLPPRSKPPSPVSTFSQAAQRSNPVVQHPSPHHDPSPSSHSPQPPIDPALAQFRTARTFRTRTTLQLQPYTRERQVYEAQLRRGGLKKGRNAIAPAPEIPKSSEESEDPEVDQQSSSSSVGEVDGERIIIAPSPERIRRVRKLVEVIDADYDEYFLEHGEVADEEDEQAMRSLQRITRRRLGEEKKERKRRRDEERSRREFEELIKGKESSPDHSANRPIRRDKDKDKHEPRNPARGIVKYTDKRPPRKPPPQPDISEDDSLPSLPPSLPPIRQTREFTSPSPELVTSIRTPLDHQMDVDIEPMGIFEDDPQQSFYIDDLPTNTKQRRIPTPTSVTSGETSDSDSPGVDRRAKIARRMMPAAMLKRLEREAAEKERQKARREAKKRIVQNSPASPVRPGHAVIRRGQGDVDMSGLLGMLASPDSSSPQRPNSFESTSAIQSKDKDVVVISSDDDSDSGSQAEEDNGGGLARLYKGDFESLVTGMPPRDEMHHKKRRRHDGKRKERRPALGIAKRVAQYPVSSTGRMVQTRLDFPIEDVRSPSKTKYVTPRHTSKHGTKAIGGAGRGRGGREKRNRPAIQLNDRNIWATDDFAFDDSPDLPRSEPKPNKTPHGHHQVQHDKVQPRSFKTDLNIASKKGKGSKDAAKRTFQRTTSKTSVVSMVSVTSSIGDVDHGIGKARSWANFESFPIDFSISPLPSGLFCSEDSILTTGRVDSLIRLLQKSNHNSMINIESCETYGISLDPNMGEDSLSPVIPLLFDKIYSELILYVNEDISIFPDFEGLSFIGRYFSLRSSMTLKILIRQKVLEISERLDDMLSSRKHSKSAKNTVLGMRWELFELSCRLMKFDGDTKIVEMIAVAMLTQMLGGGFDKAVKPLKRILRGEVESPEIMEVSTIMWIAVIHVLSVCSTCRPTVNPNDINHRDVNYPTNNYPTNNHHTVSHPDHIDNTSFVKTEELGRTTTIVELGNKAPQEEPTKQANGQEEMSSKQTGDDFFLSYLLTAFQTAFHLDHSGPLAAERIWFLIFSLCAFSQFDTFGRTTSQYNPIPRWPLVRRAISLIRISHNEETEERSHADQLYGRDRYIQIILSRCIRLSSKWKWSLNQENFNLATRDLGKIFKERQYRNLPSEPFVDFPEWITSFDVSLTSSESEKNQKEIETAFEMFLKFVCVSASDLISSTKTLKEALKVEKDLQRLIMTIIPVSPVKFNKLLPPNKKQLGQLINRYSTMVAGCYFSPGLVGWLLANSRKWQLFKEADFDSRRVTIRGIMYVGVALRHHEADLSLVMSRFEEMLNVLQEELDQIKRLEGKKEQSINRQNNHFNMFEVFPITNDKNGNTTVNTMNEKFVRLPEKEEVERTMILIVASIKQIILHDTYISGQPSITDPYITIEPNYDRLNFNPAFDRINPEIGHGMKTKYPPPCLLHSSWTSKVFNLELDKKCQEEIINVIQTYLNIRQLALPDKAKKMREEKLESLQSESFDEFGSLGIDWSVEPLGLGGGIGGGGLVDPLGPEMDDGQEGRLKEMKEKEKKVELMDKEFADIITNTICPRIYKLLIDMFPSVPLDDTSGNIFPDRNKFLIRLSKCYSDCAAVLVIEHRRLDWSTFVGPFGRMSWSRIPDIKARINVGLHFMLNVAITDPFSFPKLKEDFISLIFNTITTDRLSVEHKYLSAVLSMPDSGKGLLEDLPPVVSNGLDRVGFMRFRGDVVDCLVRNIAKLMSKAETPKSFLWKCLNLLVSGLVTTEKSIHPARVLHKEEYRLFCRSALSSLEKHLGSMPLGSIPSMRQLSNI</sequence>
<dbReference type="PANTHER" id="PTHR28122:SF1">
    <property type="entry name" value="E3 UBIQUITIN-PROTEIN LIGASE SUBSTRATE RECEPTOR MMS22"/>
    <property type="match status" value="1"/>
</dbReference>
<dbReference type="GO" id="GO:0035361">
    <property type="term" value="C:Cul8-RING ubiquitin ligase complex"/>
    <property type="evidence" value="ECO:0007669"/>
    <property type="project" value="TreeGrafter"/>
</dbReference>
<gene>
    <name evidence="3" type="ORF">M231_02445</name>
</gene>
<evidence type="ECO:0000256" key="2">
    <source>
        <dbReference type="SAM" id="MobiDB-lite"/>
    </source>
</evidence>
<feature type="compositionally biased region" description="Basic residues" evidence="2">
    <location>
        <begin position="1"/>
        <end position="11"/>
    </location>
</feature>
<accession>A0A4Q1BQV1</accession>
<feature type="compositionally biased region" description="Basic and acidic residues" evidence="2">
    <location>
        <begin position="408"/>
        <end position="418"/>
    </location>
</feature>
<keyword evidence="1" id="KW-0175">Coiled coil</keyword>
<feature type="compositionally biased region" description="Acidic residues" evidence="2">
    <location>
        <begin position="919"/>
        <end position="933"/>
    </location>
</feature>
<dbReference type="GO" id="GO:0031297">
    <property type="term" value="P:replication fork processing"/>
    <property type="evidence" value="ECO:0007669"/>
    <property type="project" value="InterPro"/>
</dbReference>
<feature type="region of interest" description="Disordered" evidence="2">
    <location>
        <begin position="550"/>
        <end position="602"/>
    </location>
</feature>
<evidence type="ECO:0000313" key="4">
    <source>
        <dbReference type="Proteomes" id="UP000289152"/>
    </source>
</evidence>
<evidence type="ECO:0000256" key="1">
    <source>
        <dbReference type="SAM" id="Coils"/>
    </source>
</evidence>
<name>A0A4Q1BQV1_TREME</name>
<feature type="region of interest" description="Disordered" evidence="2">
    <location>
        <begin position="1010"/>
        <end position="1090"/>
    </location>
</feature>
<feature type="region of interest" description="Disordered" evidence="2">
    <location>
        <begin position="408"/>
        <end position="519"/>
    </location>
</feature>
<feature type="compositionally biased region" description="Polar residues" evidence="2">
    <location>
        <begin position="258"/>
        <end position="269"/>
    </location>
</feature>
<dbReference type="GO" id="GO:0005634">
    <property type="term" value="C:nucleus"/>
    <property type="evidence" value="ECO:0007669"/>
    <property type="project" value="InterPro"/>
</dbReference>
<feature type="compositionally biased region" description="Acidic residues" evidence="2">
    <location>
        <begin position="207"/>
        <end position="224"/>
    </location>
</feature>
<dbReference type="VEuPathDB" id="FungiDB:TREMEDRAFT_64331"/>
<feature type="compositionally biased region" description="Basic and acidic residues" evidence="2">
    <location>
        <begin position="833"/>
        <end position="844"/>
    </location>
</feature>
<comment type="caution">
    <text evidence="3">The sequence shown here is derived from an EMBL/GenBank/DDBJ whole genome shotgun (WGS) entry which is preliminary data.</text>
</comment>
<feature type="compositionally biased region" description="Basic residues" evidence="2">
    <location>
        <begin position="960"/>
        <end position="973"/>
    </location>
</feature>
<feature type="compositionally biased region" description="Basic and acidic residues" evidence="2">
    <location>
        <begin position="289"/>
        <end position="306"/>
    </location>
</feature>
<keyword evidence="4" id="KW-1185">Reference proteome</keyword>
<dbReference type="InterPro" id="IPR019021">
    <property type="entry name" value="Mms22"/>
</dbReference>
<evidence type="ECO:0000313" key="3">
    <source>
        <dbReference type="EMBL" id="RXK40331.1"/>
    </source>
</evidence>
<feature type="compositionally biased region" description="Low complexity" evidence="2">
    <location>
        <begin position="15"/>
        <end position="26"/>
    </location>
</feature>
<dbReference type="STRING" id="5217.A0A4Q1BQV1"/>
<feature type="region of interest" description="Disordered" evidence="2">
    <location>
        <begin position="130"/>
        <end position="378"/>
    </location>
</feature>
<feature type="compositionally biased region" description="Basic and acidic residues" evidence="2">
    <location>
        <begin position="648"/>
        <end position="701"/>
    </location>
</feature>
<dbReference type="GO" id="GO:0000724">
    <property type="term" value="P:double-strand break repair via homologous recombination"/>
    <property type="evidence" value="ECO:0007669"/>
    <property type="project" value="TreeGrafter"/>
</dbReference>
<feature type="compositionally biased region" description="Polar residues" evidence="2">
    <location>
        <begin position="480"/>
        <end position="491"/>
    </location>
</feature>
<feature type="compositionally biased region" description="Acidic residues" evidence="2">
    <location>
        <begin position="182"/>
        <end position="191"/>
    </location>
</feature>
<feature type="region of interest" description="Disordered" evidence="2">
    <location>
        <begin position="775"/>
        <end position="978"/>
    </location>
</feature>
<feature type="compositionally biased region" description="Basic and acidic residues" evidence="2">
    <location>
        <begin position="153"/>
        <end position="166"/>
    </location>
</feature>
<feature type="compositionally biased region" description="Low complexity" evidence="2">
    <location>
        <begin position="580"/>
        <end position="590"/>
    </location>
</feature>
<feature type="compositionally biased region" description="Polar residues" evidence="2">
    <location>
        <begin position="168"/>
        <end position="177"/>
    </location>
</feature>
<proteinExistence type="predicted"/>
<feature type="compositionally biased region" description="Polar residues" evidence="2">
    <location>
        <begin position="799"/>
        <end position="812"/>
    </location>
</feature>
<protein>
    <submittedName>
        <fullName evidence="3">Uncharacterized protein</fullName>
    </submittedName>
</protein>
<organism evidence="3 4">
    <name type="scientific">Tremella mesenterica</name>
    <name type="common">Jelly fungus</name>
    <dbReference type="NCBI Taxonomy" id="5217"/>
    <lineage>
        <taxon>Eukaryota</taxon>
        <taxon>Fungi</taxon>
        <taxon>Dikarya</taxon>
        <taxon>Basidiomycota</taxon>
        <taxon>Agaricomycotina</taxon>
        <taxon>Tremellomycetes</taxon>
        <taxon>Tremellales</taxon>
        <taxon>Tremellaceae</taxon>
        <taxon>Tremella</taxon>
    </lineage>
</organism>
<feature type="compositionally biased region" description="Basic residues" evidence="2">
    <location>
        <begin position="845"/>
        <end position="855"/>
    </location>
</feature>
<dbReference type="Pfam" id="PF09462">
    <property type="entry name" value="Mus7"/>
    <property type="match status" value="1"/>
</dbReference>
<dbReference type="OrthoDB" id="2386201at2759"/>
<feature type="region of interest" description="Disordered" evidence="2">
    <location>
        <begin position="626"/>
        <end position="761"/>
    </location>
</feature>
<reference evidence="3 4" key="1">
    <citation type="submission" date="2016-06" db="EMBL/GenBank/DDBJ databases">
        <title>Evolution of pathogenesis and genome organization in the Tremellales.</title>
        <authorList>
            <person name="Cuomo C."/>
            <person name="Litvintseva A."/>
            <person name="Heitman J."/>
            <person name="Chen Y."/>
            <person name="Sun S."/>
            <person name="Springer D."/>
            <person name="Dromer F."/>
            <person name="Young S."/>
            <person name="Zeng Q."/>
            <person name="Chapman S."/>
            <person name="Gujja S."/>
            <person name="Saif S."/>
            <person name="Birren B."/>
        </authorList>
    </citation>
    <scope>NUCLEOTIDE SEQUENCE [LARGE SCALE GENOMIC DNA]</scope>
    <source>
        <strain evidence="3 4">ATCC 28783</strain>
    </source>
</reference>
<feature type="region of interest" description="Disordered" evidence="2">
    <location>
        <begin position="1"/>
        <end position="40"/>
    </location>
</feature>
<feature type="compositionally biased region" description="Polar residues" evidence="2">
    <location>
        <begin position="1443"/>
        <end position="1452"/>
    </location>
</feature>
<feature type="region of interest" description="Disordered" evidence="2">
    <location>
        <begin position="1433"/>
        <end position="1452"/>
    </location>
</feature>